<keyword evidence="1" id="KW-0472">Membrane</keyword>
<reference evidence="2 3" key="1">
    <citation type="submission" date="2022-12" db="EMBL/GenBank/DDBJ databases">
        <title>Microbacterium terricola strain KV-448 chromosome, complete genome.</title>
        <authorList>
            <person name="Oshima T."/>
            <person name="Moriya T."/>
            <person name="Bessho Y."/>
        </authorList>
    </citation>
    <scope>NUCLEOTIDE SEQUENCE [LARGE SCALE GENOMIC DNA]</scope>
    <source>
        <strain evidence="2 3">KV-448</strain>
    </source>
</reference>
<keyword evidence="3" id="KW-1185">Reference proteome</keyword>
<evidence type="ECO:0000313" key="3">
    <source>
        <dbReference type="Proteomes" id="UP001317779"/>
    </source>
</evidence>
<organism evidence="2 3">
    <name type="scientific">Microbacterium terricola</name>
    <dbReference type="NCBI Taxonomy" id="344163"/>
    <lineage>
        <taxon>Bacteria</taxon>
        <taxon>Bacillati</taxon>
        <taxon>Actinomycetota</taxon>
        <taxon>Actinomycetes</taxon>
        <taxon>Micrococcales</taxon>
        <taxon>Microbacteriaceae</taxon>
        <taxon>Microbacterium</taxon>
    </lineage>
</organism>
<feature type="transmembrane region" description="Helical" evidence="1">
    <location>
        <begin position="172"/>
        <end position="191"/>
    </location>
</feature>
<feature type="transmembrane region" description="Helical" evidence="1">
    <location>
        <begin position="133"/>
        <end position="152"/>
    </location>
</feature>
<proteinExistence type="predicted"/>
<gene>
    <name evidence="2" type="ORF">Microterr_22240</name>
</gene>
<protein>
    <submittedName>
        <fullName evidence="2">Uncharacterized protein</fullName>
    </submittedName>
</protein>
<name>A0ABM8E0U8_9MICO</name>
<feature type="transmembrane region" description="Helical" evidence="1">
    <location>
        <begin position="16"/>
        <end position="39"/>
    </location>
</feature>
<evidence type="ECO:0000256" key="1">
    <source>
        <dbReference type="SAM" id="Phobius"/>
    </source>
</evidence>
<dbReference type="Proteomes" id="UP001317779">
    <property type="component" value="Chromosome"/>
</dbReference>
<evidence type="ECO:0000313" key="2">
    <source>
        <dbReference type="EMBL" id="BDV31564.1"/>
    </source>
</evidence>
<sequence length="325" mass="35503">MHEPERLRRRDEDRSLLLGIIVLLGLLVGGLVLVVVSVLLTTTSSGDLFVPADSGRWGWMPPIVVVVAGSALGLLVIAITASALCGIGARLARGTITRPRLREVWPMENQGELNSKIPVRGQDWLRFFARDPLTVAALASIVIEIVGLWMLISWDVEGAEDEVGDVPLELWGAVLAIPFSVFCIWVVRLTWIRSHVAAAAIARARGGNAWAVQWAETTLRRLRWLGAPASKYGCLVMGEHEISVWRARFGSAEQLLSIPRSQLLTVEKADSPFDTGRGHEPLPGVALTLEGDPQRLHFIGAVMLPMGQTAFQAQFIDAEATIRHP</sequence>
<dbReference type="RefSeq" id="WP_263797847.1">
    <property type="nucleotide sequence ID" value="NZ_AP027141.1"/>
</dbReference>
<keyword evidence="1" id="KW-1133">Transmembrane helix</keyword>
<dbReference type="EMBL" id="AP027141">
    <property type="protein sequence ID" value="BDV31564.1"/>
    <property type="molecule type" value="Genomic_DNA"/>
</dbReference>
<feature type="transmembrane region" description="Helical" evidence="1">
    <location>
        <begin position="59"/>
        <end position="92"/>
    </location>
</feature>
<keyword evidence="1" id="KW-0812">Transmembrane</keyword>
<accession>A0ABM8E0U8</accession>